<sequence length="73" mass="8616">MSSNLDKYSAKKRETNEIKETPFDKNIKKKEDFKLVKIDPKIHVDLKFAALKEDTTMKAVVDKAIKEYLEKYH</sequence>
<dbReference type="EMBL" id="GQ900389">
    <property type="protein sequence ID" value="ACZ58690.1"/>
    <property type="molecule type" value="Genomic_DNA"/>
</dbReference>
<reference evidence="2" key="3">
    <citation type="journal article" date="2014" name="PLoS ONE">
        <title>Beyond the Chromosome: The Prevalence of Unique Extra-Chromosomal Bacteriophages with Integrated Virulence Genes in Pathogenic Staphylococcus aureus.</title>
        <authorList>
            <person name="Utter B."/>
            <person name="Deutsch D.R."/>
            <person name="Schuch R."/>
            <person name="Winer B.Y."/>
            <person name="Verratti K."/>
            <person name="Bishop-Lilly K."/>
            <person name="Sozhamannan S."/>
            <person name="Fischetti V.A."/>
        </authorList>
    </citation>
    <scope>NUCLEOTIDE SEQUENCE</scope>
    <source>
        <strain evidence="2">A960649</strain>
        <plasmid evidence="2">pBU108a</plasmid>
    </source>
</reference>
<geneLocation type="plasmid" evidence="2">
    <name>pBU108a</name>
</geneLocation>
<dbReference type="InterPro" id="IPR010985">
    <property type="entry name" value="Ribbon_hlx_hlx"/>
</dbReference>
<keyword evidence="1" id="KW-0614">Plasmid</keyword>
<dbReference type="InterPro" id="IPR013321">
    <property type="entry name" value="Arc_rbn_hlx_hlx"/>
</dbReference>
<proteinExistence type="predicted"/>
<accession>D2J7E1</accession>
<geneLocation type="plasmid" evidence="1">
    <name>pWBG745</name>
</geneLocation>
<dbReference type="EMBL" id="KF831355">
    <property type="protein sequence ID" value="AIU96677.1"/>
    <property type="molecule type" value="Genomic_DNA"/>
</dbReference>
<dbReference type="Gene3D" id="1.10.1220.10">
    <property type="entry name" value="Met repressor-like"/>
    <property type="match status" value="1"/>
</dbReference>
<dbReference type="SUPFAM" id="SSF47598">
    <property type="entry name" value="Ribbon-helix-helix"/>
    <property type="match status" value="1"/>
</dbReference>
<organism evidence="1">
    <name type="scientific">Staphylococcus aureus</name>
    <dbReference type="NCBI Taxonomy" id="1280"/>
    <lineage>
        <taxon>Bacteria</taxon>
        <taxon>Bacillati</taxon>
        <taxon>Bacillota</taxon>
        <taxon>Bacilli</taxon>
        <taxon>Bacillales</taxon>
        <taxon>Staphylococcaceae</taxon>
        <taxon>Staphylococcus</taxon>
    </lineage>
</organism>
<dbReference type="RefSeq" id="WP_012816516.1">
    <property type="nucleotide sequence ID" value="NZ_AP017923.1"/>
</dbReference>
<dbReference type="GO" id="GO:0006355">
    <property type="term" value="P:regulation of DNA-templated transcription"/>
    <property type="evidence" value="ECO:0007669"/>
    <property type="project" value="InterPro"/>
</dbReference>
<name>D2J7E1_STAAU</name>
<protein>
    <submittedName>
        <fullName evidence="1">Uncharacterized protein</fullName>
    </submittedName>
</protein>
<evidence type="ECO:0000313" key="2">
    <source>
        <dbReference type="EMBL" id="AIU96677.1"/>
    </source>
</evidence>
<reference evidence="1" key="2">
    <citation type="submission" date="2009-12" db="EMBL/GenBank/DDBJ databases">
        <authorList>
            <person name="Summers A.O."/>
            <person name="Shearer J."/>
            <person name="Wireman J."/>
        </authorList>
    </citation>
    <scope>NUCLEOTIDE SEQUENCE</scope>
    <source>
        <strain evidence="1">WB43S</strain>
        <plasmid evidence="1">pWBG745</plasmid>
    </source>
</reference>
<gene>
    <name evidence="1" type="ORF">SAP028A_039</name>
</gene>
<dbReference type="PATRIC" id="fig|1280.4347.peg.17"/>
<reference evidence="1" key="1">
    <citation type="submission" date="2009-08" db="EMBL/GenBank/DDBJ databases">
        <authorList>
            <person name="Gill J."/>
            <person name="Borman J."/>
            <person name="Shetty J."/>
            <person name="Hostetler J."/>
            <person name="Durkin S."/>
            <person name="Montgomery B."/>
        </authorList>
    </citation>
    <scope>NUCLEOTIDE SEQUENCE</scope>
    <source>
        <strain evidence="1">WB43S</strain>
        <plasmid evidence="1">pWBG745</plasmid>
    </source>
</reference>
<evidence type="ECO:0000313" key="1">
    <source>
        <dbReference type="EMBL" id="ACZ58690.1"/>
    </source>
</evidence>
<dbReference type="AlphaFoldDB" id="D2J7E1"/>